<reference evidence="1" key="1">
    <citation type="submission" date="2014-09" db="EMBL/GenBank/DDBJ databases">
        <authorList>
            <person name="Magalhaes I.L.F."/>
            <person name="Oliveira U."/>
            <person name="Santos F.R."/>
            <person name="Vidigal T.H.D.A."/>
            <person name="Brescovit A.D."/>
            <person name="Santos A.J."/>
        </authorList>
    </citation>
    <scope>NUCLEOTIDE SEQUENCE</scope>
    <source>
        <tissue evidence="1">Shoot tissue taken approximately 20 cm above the soil surface</tissue>
    </source>
</reference>
<organism evidence="1">
    <name type="scientific">Arundo donax</name>
    <name type="common">Giant reed</name>
    <name type="synonym">Donax arundinaceus</name>
    <dbReference type="NCBI Taxonomy" id="35708"/>
    <lineage>
        <taxon>Eukaryota</taxon>
        <taxon>Viridiplantae</taxon>
        <taxon>Streptophyta</taxon>
        <taxon>Embryophyta</taxon>
        <taxon>Tracheophyta</taxon>
        <taxon>Spermatophyta</taxon>
        <taxon>Magnoliopsida</taxon>
        <taxon>Liliopsida</taxon>
        <taxon>Poales</taxon>
        <taxon>Poaceae</taxon>
        <taxon>PACMAD clade</taxon>
        <taxon>Arundinoideae</taxon>
        <taxon>Arundineae</taxon>
        <taxon>Arundo</taxon>
    </lineage>
</organism>
<sequence length="21" mass="2481">MFKTLTSQIVRSHFFQPVLSN</sequence>
<accession>A0A0A8ZHL0</accession>
<protein>
    <submittedName>
        <fullName evidence="1">Uncharacterized protein</fullName>
    </submittedName>
</protein>
<name>A0A0A8ZHL0_ARUDO</name>
<proteinExistence type="predicted"/>
<reference evidence="1" key="2">
    <citation type="journal article" date="2015" name="Data Brief">
        <title>Shoot transcriptome of the giant reed, Arundo donax.</title>
        <authorList>
            <person name="Barrero R.A."/>
            <person name="Guerrero F.D."/>
            <person name="Moolhuijzen P."/>
            <person name="Goolsby J.A."/>
            <person name="Tidwell J."/>
            <person name="Bellgard S.E."/>
            <person name="Bellgard M.I."/>
        </authorList>
    </citation>
    <scope>NUCLEOTIDE SEQUENCE</scope>
    <source>
        <tissue evidence="1">Shoot tissue taken approximately 20 cm above the soil surface</tissue>
    </source>
</reference>
<dbReference type="AlphaFoldDB" id="A0A0A8ZHL0"/>
<evidence type="ECO:0000313" key="1">
    <source>
        <dbReference type="EMBL" id="JAD37138.1"/>
    </source>
</evidence>
<dbReference type="EMBL" id="GBRH01260757">
    <property type="protein sequence ID" value="JAD37138.1"/>
    <property type="molecule type" value="Transcribed_RNA"/>
</dbReference>